<gene>
    <name evidence="7" type="ORF">GCM10022380_02690</name>
</gene>
<keyword evidence="2" id="KW-0285">Flavoprotein</keyword>
<organism evidence="7 8">
    <name type="scientific">Amycolatopsis tucumanensis</name>
    <dbReference type="NCBI Taxonomy" id="401106"/>
    <lineage>
        <taxon>Bacteria</taxon>
        <taxon>Bacillati</taxon>
        <taxon>Actinomycetota</taxon>
        <taxon>Actinomycetes</taxon>
        <taxon>Pseudonocardiales</taxon>
        <taxon>Pseudonocardiaceae</taxon>
        <taxon>Amycolatopsis</taxon>
    </lineage>
</organism>
<keyword evidence="5" id="KW-0560">Oxidoreductase</keyword>
<evidence type="ECO:0000256" key="2">
    <source>
        <dbReference type="ARBA" id="ARBA00022630"/>
    </source>
</evidence>
<dbReference type="Proteomes" id="UP001501624">
    <property type="component" value="Unassembled WGS sequence"/>
</dbReference>
<dbReference type="PANTHER" id="PTHR48467:SF1">
    <property type="entry name" value="GLUTAMATE SYNTHASE 1 [NADH], CHLOROPLASTIC-LIKE"/>
    <property type="match status" value="1"/>
</dbReference>
<dbReference type="InterPro" id="IPR055275">
    <property type="entry name" value="Ferredox_Rdtase"/>
</dbReference>
<evidence type="ECO:0000256" key="3">
    <source>
        <dbReference type="ARBA" id="ARBA00022827"/>
    </source>
</evidence>
<evidence type="ECO:0000313" key="8">
    <source>
        <dbReference type="Proteomes" id="UP001501624"/>
    </source>
</evidence>
<dbReference type="EMBL" id="BAABCM010000001">
    <property type="protein sequence ID" value="GAA3789824.1"/>
    <property type="molecule type" value="Genomic_DNA"/>
</dbReference>
<reference evidence="8" key="1">
    <citation type="journal article" date="2019" name="Int. J. Syst. Evol. Microbiol.">
        <title>The Global Catalogue of Microorganisms (GCM) 10K type strain sequencing project: providing services to taxonomists for standard genome sequencing and annotation.</title>
        <authorList>
            <consortium name="The Broad Institute Genomics Platform"/>
            <consortium name="The Broad Institute Genome Sequencing Center for Infectious Disease"/>
            <person name="Wu L."/>
            <person name="Ma J."/>
        </authorList>
    </citation>
    <scope>NUCLEOTIDE SEQUENCE [LARGE SCALE GENOMIC DNA]</scope>
    <source>
        <strain evidence="8">JCM 17017</strain>
    </source>
</reference>
<dbReference type="PANTHER" id="PTHR48467">
    <property type="entry name" value="GLUTAMATE SYNTHASE 1 [NADH], CHLOROPLASTIC-LIKE"/>
    <property type="match status" value="1"/>
</dbReference>
<evidence type="ECO:0000256" key="5">
    <source>
        <dbReference type="ARBA" id="ARBA00023002"/>
    </source>
</evidence>
<protein>
    <submittedName>
        <fullName evidence="7">FAD-dependent oxidoreductase</fullName>
    </submittedName>
</protein>
<accession>A0ABP7HAZ4</accession>
<evidence type="ECO:0000313" key="7">
    <source>
        <dbReference type="EMBL" id="GAA3789824.1"/>
    </source>
</evidence>
<comment type="cofactor">
    <cofactor evidence="1">
        <name>FAD</name>
        <dbReference type="ChEBI" id="CHEBI:57692"/>
    </cofactor>
</comment>
<keyword evidence="8" id="KW-1185">Reference proteome</keyword>
<keyword evidence="3" id="KW-0274">FAD</keyword>
<proteinExistence type="predicted"/>
<evidence type="ECO:0000256" key="1">
    <source>
        <dbReference type="ARBA" id="ARBA00001974"/>
    </source>
</evidence>
<dbReference type="Pfam" id="PF13450">
    <property type="entry name" value="NAD_binding_8"/>
    <property type="match status" value="1"/>
</dbReference>
<evidence type="ECO:0000256" key="6">
    <source>
        <dbReference type="SAM" id="MobiDB-lite"/>
    </source>
</evidence>
<dbReference type="RefSeq" id="WP_237335224.1">
    <property type="nucleotide sequence ID" value="NZ_BAABCM010000001.1"/>
</dbReference>
<keyword evidence="4" id="KW-0521">NADP</keyword>
<sequence>MVGTHSSRHVPPPAPAGTSPTVAVVGSGPSGCYVAQFLSKTWPDSEITVFESLPAPYGLIRYGVAADHQGTKGVVRQFDRLFTRGGIRFAGNVTVGRDLEFARLAASFDVVVLATGLPGDRELDVPRDPRARVVGAGALLRALNGFPRHGLPRDGTGRCAPLGSRVVVVGMGNVALDVLRLLSKDTEAFTGSDIDDDLLGQLRPAPPADLDVIARSGASDAKCDAAMLRELIALDTVDIAASGLRDGDDGPIAGLLREPARRSPARTRVTFHFGLQPRSVITRSGRTLLTAQRRDDGTPVEFAADTVVTAIGFTHGAAHDDGCPGPDWAGDHVYRVGWLSRGAQGTIAQNRKHAQQVVSAIVGDFEAGRIHAAKPGFAGVADLLAHRVVGFGDWQRIEAAERSRARPGRCRRKITDLDQMLALATGAR</sequence>
<feature type="region of interest" description="Disordered" evidence="6">
    <location>
        <begin position="1"/>
        <end position="21"/>
    </location>
</feature>
<dbReference type="Gene3D" id="3.40.50.720">
    <property type="entry name" value="NAD(P)-binding Rossmann-like Domain"/>
    <property type="match status" value="2"/>
</dbReference>
<comment type="caution">
    <text evidence="7">The sequence shown here is derived from an EMBL/GenBank/DDBJ whole genome shotgun (WGS) entry which is preliminary data.</text>
</comment>
<evidence type="ECO:0000256" key="4">
    <source>
        <dbReference type="ARBA" id="ARBA00022857"/>
    </source>
</evidence>
<dbReference type="SUPFAM" id="SSF51971">
    <property type="entry name" value="Nucleotide-binding domain"/>
    <property type="match status" value="1"/>
</dbReference>
<name>A0ABP7HAZ4_9PSEU</name>
<dbReference type="PRINTS" id="PR00419">
    <property type="entry name" value="ADXRDTASE"/>
</dbReference>